<evidence type="ECO:0000256" key="4">
    <source>
        <dbReference type="RuleBase" id="RU003939"/>
    </source>
</evidence>
<dbReference type="GeneID" id="69001987"/>
<dbReference type="GO" id="GO:0003677">
    <property type="term" value="F:DNA binding"/>
    <property type="evidence" value="ECO:0007669"/>
    <property type="project" value="UniProtKB-KW"/>
</dbReference>
<evidence type="ECO:0000256" key="2">
    <source>
        <dbReference type="ARBA" id="ARBA00023067"/>
    </source>
</evidence>
<proteinExistence type="inferred from homology"/>
<evidence type="ECO:0000256" key="1">
    <source>
        <dbReference type="ARBA" id="ARBA00010529"/>
    </source>
</evidence>
<dbReference type="Gene3D" id="4.10.520.10">
    <property type="entry name" value="IHF-like DNA-binding proteins"/>
    <property type="match status" value="1"/>
</dbReference>
<dbReference type="GO" id="GO:0030261">
    <property type="term" value="P:chromosome condensation"/>
    <property type="evidence" value="ECO:0007669"/>
    <property type="project" value="UniProtKB-KW"/>
</dbReference>
<dbReference type="CDD" id="cd13831">
    <property type="entry name" value="HU"/>
    <property type="match status" value="1"/>
</dbReference>
<dbReference type="EMBL" id="MTZU01000124">
    <property type="protein sequence ID" value="PCE24244.1"/>
    <property type="molecule type" value="Genomic_DNA"/>
</dbReference>
<dbReference type="Proteomes" id="UP000217994">
    <property type="component" value="Unassembled WGS sequence"/>
</dbReference>
<dbReference type="GO" id="GO:0005829">
    <property type="term" value="C:cytosol"/>
    <property type="evidence" value="ECO:0007669"/>
    <property type="project" value="TreeGrafter"/>
</dbReference>
<dbReference type="PANTHER" id="PTHR33175:SF3">
    <property type="entry name" value="DNA-BINDING PROTEIN HU-BETA"/>
    <property type="match status" value="1"/>
</dbReference>
<dbReference type="RefSeq" id="WP_084906580.1">
    <property type="nucleotide sequence ID" value="NZ_CP020737.1"/>
</dbReference>
<accession>A0A2A4EV99</accession>
<dbReference type="InterPro" id="IPR010992">
    <property type="entry name" value="IHF-like_DNA-bd_dom_sf"/>
</dbReference>
<evidence type="ECO:0000313" key="5">
    <source>
        <dbReference type="EMBL" id="PCE24244.1"/>
    </source>
</evidence>
<comment type="caution">
    <text evidence="5">The sequence shown here is derived from an EMBL/GenBank/DDBJ whole genome shotgun (WGS) entry which is preliminary data.</text>
</comment>
<keyword evidence="2" id="KW-0226">DNA condensation</keyword>
<gene>
    <name evidence="5" type="ORF">BZL54_33625</name>
</gene>
<dbReference type="AlphaFoldDB" id="A0A2A4EV99"/>
<dbReference type="SMART" id="SM00411">
    <property type="entry name" value="BHL"/>
    <property type="match status" value="1"/>
</dbReference>
<evidence type="ECO:0000256" key="3">
    <source>
        <dbReference type="ARBA" id="ARBA00023125"/>
    </source>
</evidence>
<sequence length="90" mass="9660">MNKTELIEHIARQADLSKLSAARALEAVIEAVTQTLKSDGSVTIAGFGTFVVAERSARQGRDPRTGAPIEISAAKIPRFRAGKVLKDELN</sequence>
<dbReference type="InterPro" id="IPR000119">
    <property type="entry name" value="Hist_DNA-bd"/>
</dbReference>
<protein>
    <submittedName>
        <fullName evidence="5">DNA-binding protein HU</fullName>
    </submittedName>
</protein>
<dbReference type="PANTHER" id="PTHR33175">
    <property type="entry name" value="DNA-BINDING PROTEIN HU"/>
    <property type="match status" value="1"/>
</dbReference>
<dbReference type="SUPFAM" id="SSF47729">
    <property type="entry name" value="IHF-like DNA-binding proteins"/>
    <property type="match status" value="1"/>
</dbReference>
<evidence type="ECO:0000313" key="6">
    <source>
        <dbReference type="Proteomes" id="UP000217994"/>
    </source>
</evidence>
<comment type="similarity">
    <text evidence="1 4">Belongs to the bacterial histone-like protein family.</text>
</comment>
<dbReference type="GO" id="GO:0030527">
    <property type="term" value="F:structural constituent of chromatin"/>
    <property type="evidence" value="ECO:0007669"/>
    <property type="project" value="InterPro"/>
</dbReference>
<dbReference type="Pfam" id="PF00216">
    <property type="entry name" value="Bac_DNA_binding"/>
    <property type="match status" value="1"/>
</dbReference>
<organism evidence="5 6">
    <name type="scientific">Burkholderia ubonensis subsp. mesacidophila</name>
    <dbReference type="NCBI Taxonomy" id="265293"/>
    <lineage>
        <taxon>Bacteria</taxon>
        <taxon>Pseudomonadati</taxon>
        <taxon>Pseudomonadota</taxon>
        <taxon>Betaproteobacteria</taxon>
        <taxon>Burkholderiales</taxon>
        <taxon>Burkholderiaceae</taxon>
        <taxon>Burkholderia</taxon>
        <taxon>Burkholderia cepacia complex</taxon>
    </lineage>
</organism>
<keyword evidence="3 5" id="KW-0238">DNA-binding</keyword>
<dbReference type="PRINTS" id="PR01727">
    <property type="entry name" value="DNABINDINGHU"/>
</dbReference>
<reference evidence="5 6" key="1">
    <citation type="submission" date="2017-01" db="EMBL/GenBank/DDBJ databases">
        <title>Whole-Genome Shotgun Sequencing of Two beta-Proteobacterial Species in Search of the Bulgecin Biosynthetic Cluster.</title>
        <authorList>
            <person name="Horsman M.E."/>
            <person name="Marous D.R."/>
            <person name="Li R."/>
            <person name="Oliver R.A."/>
            <person name="Byun B."/>
            <person name="Emrich S.J."/>
            <person name="Boggess B."/>
            <person name="Townsend C.A."/>
            <person name="Mobashery S."/>
        </authorList>
    </citation>
    <scope>NUCLEOTIDE SEQUENCE [LARGE SCALE GENOMIC DNA]</scope>
    <source>
        <strain evidence="5 6">ATCC 31433</strain>
    </source>
</reference>
<name>A0A2A4EV99_9BURK</name>